<name>A0AAN7BUV0_9PEZI</name>
<organism evidence="3 4">
    <name type="scientific">Podospora fimiseda</name>
    <dbReference type="NCBI Taxonomy" id="252190"/>
    <lineage>
        <taxon>Eukaryota</taxon>
        <taxon>Fungi</taxon>
        <taxon>Dikarya</taxon>
        <taxon>Ascomycota</taxon>
        <taxon>Pezizomycotina</taxon>
        <taxon>Sordariomycetes</taxon>
        <taxon>Sordariomycetidae</taxon>
        <taxon>Sordariales</taxon>
        <taxon>Podosporaceae</taxon>
        <taxon>Podospora</taxon>
    </lineage>
</organism>
<feature type="transmembrane region" description="Helical" evidence="2">
    <location>
        <begin position="40"/>
        <end position="62"/>
    </location>
</feature>
<keyword evidence="4" id="KW-1185">Reference proteome</keyword>
<feature type="compositionally biased region" description="Low complexity" evidence="1">
    <location>
        <begin position="120"/>
        <end position="131"/>
    </location>
</feature>
<accession>A0AAN7BUV0</accession>
<feature type="transmembrane region" description="Helical" evidence="2">
    <location>
        <begin position="163"/>
        <end position="182"/>
    </location>
</feature>
<keyword evidence="2" id="KW-0472">Membrane</keyword>
<proteinExistence type="predicted"/>
<feature type="transmembrane region" description="Helical" evidence="2">
    <location>
        <begin position="229"/>
        <end position="256"/>
    </location>
</feature>
<protein>
    <recommendedName>
        <fullName evidence="5">Ubiquitin conjugating enzyme</fullName>
    </recommendedName>
</protein>
<reference evidence="3" key="2">
    <citation type="submission" date="2023-05" db="EMBL/GenBank/DDBJ databases">
        <authorList>
            <consortium name="Lawrence Berkeley National Laboratory"/>
            <person name="Steindorff A."/>
            <person name="Hensen N."/>
            <person name="Bonometti L."/>
            <person name="Westerberg I."/>
            <person name="Brannstrom I.O."/>
            <person name="Guillou S."/>
            <person name="Cros-Aarteil S."/>
            <person name="Calhoun S."/>
            <person name="Haridas S."/>
            <person name="Kuo A."/>
            <person name="Mondo S."/>
            <person name="Pangilinan J."/>
            <person name="Riley R."/>
            <person name="Labutti K."/>
            <person name="Andreopoulos B."/>
            <person name="Lipzen A."/>
            <person name="Chen C."/>
            <person name="Yanf M."/>
            <person name="Daum C."/>
            <person name="Ng V."/>
            <person name="Clum A."/>
            <person name="Ohm R."/>
            <person name="Martin F."/>
            <person name="Silar P."/>
            <person name="Natvig D."/>
            <person name="Lalanne C."/>
            <person name="Gautier V."/>
            <person name="Ament-Velasquez S.L."/>
            <person name="Kruys A."/>
            <person name="Hutchinson M.I."/>
            <person name="Powell A.J."/>
            <person name="Barry K."/>
            <person name="Miller A.N."/>
            <person name="Grigoriev I.V."/>
            <person name="Debuchy R."/>
            <person name="Gladieux P."/>
            <person name="Thoren M.H."/>
            <person name="Johannesson H."/>
        </authorList>
    </citation>
    <scope>NUCLEOTIDE SEQUENCE</scope>
    <source>
        <strain evidence="3">CBS 990.96</strain>
    </source>
</reference>
<keyword evidence="2" id="KW-1133">Transmembrane helix</keyword>
<evidence type="ECO:0008006" key="5">
    <source>
        <dbReference type="Google" id="ProtNLM"/>
    </source>
</evidence>
<dbReference type="AlphaFoldDB" id="A0AAN7BUV0"/>
<dbReference type="Proteomes" id="UP001301958">
    <property type="component" value="Unassembled WGS sequence"/>
</dbReference>
<feature type="transmembrane region" description="Helical" evidence="2">
    <location>
        <begin position="188"/>
        <end position="209"/>
    </location>
</feature>
<evidence type="ECO:0000256" key="1">
    <source>
        <dbReference type="SAM" id="MobiDB-lite"/>
    </source>
</evidence>
<sequence>MVLSSAVTVGGHFLSHSLVKRYNSFDGENPGHGDGQTVSVAMQVLGVVNFFLFLPLITYIFYTLGQIFPTLAAIEDPLPPYESIPINDPSSDAPLLGTTTDPSIKKTTSPRITLDDPELAGGSSSSAGATWSSPIPVTSSLRKTHRALTASGGSKFRSLFKGLLFQLITQFLMSLASSPFYAILGPQFAHLASLLLFTNLRTAWTHIIITPTSTKSAWKRIPAFKRNFVATYIPILCYWAALHCSILVPYFLAGLAGFTGTDRDRNNEQAKGTKELIFSLFAVAVWIVSIGVVIPAETALLRVQASLLPEEEETIVPFDRSFGGRVEPAVVSGKGFPGVKAALATVSWASWRRIVGQQVKIFGVSLAAFFGIFVVVGLQALVFS</sequence>
<evidence type="ECO:0000313" key="3">
    <source>
        <dbReference type="EMBL" id="KAK4230091.1"/>
    </source>
</evidence>
<gene>
    <name evidence="3" type="ORF">QBC38DRAFT_470576</name>
</gene>
<reference evidence="3" key="1">
    <citation type="journal article" date="2023" name="Mol. Phylogenet. Evol.">
        <title>Genome-scale phylogeny and comparative genomics of the fungal order Sordariales.</title>
        <authorList>
            <person name="Hensen N."/>
            <person name="Bonometti L."/>
            <person name="Westerberg I."/>
            <person name="Brannstrom I.O."/>
            <person name="Guillou S."/>
            <person name="Cros-Aarteil S."/>
            <person name="Calhoun S."/>
            <person name="Haridas S."/>
            <person name="Kuo A."/>
            <person name="Mondo S."/>
            <person name="Pangilinan J."/>
            <person name="Riley R."/>
            <person name="LaButti K."/>
            <person name="Andreopoulos B."/>
            <person name="Lipzen A."/>
            <person name="Chen C."/>
            <person name="Yan M."/>
            <person name="Daum C."/>
            <person name="Ng V."/>
            <person name="Clum A."/>
            <person name="Steindorff A."/>
            <person name="Ohm R.A."/>
            <person name="Martin F."/>
            <person name="Silar P."/>
            <person name="Natvig D.O."/>
            <person name="Lalanne C."/>
            <person name="Gautier V."/>
            <person name="Ament-Velasquez S.L."/>
            <person name="Kruys A."/>
            <person name="Hutchinson M.I."/>
            <person name="Powell A.J."/>
            <person name="Barry K."/>
            <person name="Miller A.N."/>
            <person name="Grigoriev I.V."/>
            <person name="Debuchy R."/>
            <person name="Gladieux P."/>
            <person name="Hiltunen Thoren M."/>
            <person name="Johannesson H."/>
        </authorList>
    </citation>
    <scope>NUCLEOTIDE SEQUENCE</scope>
    <source>
        <strain evidence="3">CBS 990.96</strain>
    </source>
</reference>
<comment type="caution">
    <text evidence="3">The sequence shown here is derived from an EMBL/GenBank/DDBJ whole genome shotgun (WGS) entry which is preliminary data.</text>
</comment>
<evidence type="ECO:0000256" key="2">
    <source>
        <dbReference type="SAM" id="Phobius"/>
    </source>
</evidence>
<feature type="transmembrane region" description="Helical" evidence="2">
    <location>
        <begin position="276"/>
        <end position="296"/>
    </location>
</feature>
<feature type="compositionally biased region" description="Polar residues" evidence="1">
    <location>
        <begin position="97"/>
        <end position="111"/>
    </location>
</feature>
<feature type="transmembrane region" description="Helical" evidence="2">
    <location>
        <begin position="361"/>
        <end position="382"/>
    </location>
</feature>
<keyword evidence="2" id="KW-0812">Transmembrane</keyword>
<feature type="region of interest" description="Disordered" evidence="1">
    <location>
        <begin position="88"/>
        <end position="131"/>
    </location>
</feature>
<dbReference type="EMBL" id="MU865302">
    <property type="protein sequence ID" value="KAK4230091.1"/>
    <property type="molecule type" value="Genomic_DNA"/>
</dbReference>
<evidence type="ECO:0000313" key="4">
    <source>
        <dbReference type="Proteomes" id="UP001301958"/>
    </source>
</evidence>